<gene>
    <name evidence="2" type="ORF">OS493_032883</name>
</gene>
<name>A0A9W9YKL0_9CNID</name>
<organism evidence="2 3">
    <name type="scientific">Desmophyllum pertusum</name>
    <dbReference type="NCBI Taxonomy" id="174260"/>
    <lineage>
        <taxon>Eukaryota</taxon>
        <taxon>Metazoa</taxon>
        <taxon>Cnidaria</taxon>
        <taxon>Anthozoa</taxon>
        <taxon>Hexacorallia</taxon>
        <taxon>Scleractinia</taxon>
        <taxon>Caryophylliina</taxon>
        <taxon>Caryophylliidae</taxon>
        <taxon>Desmophyllum</taxon>
    </lineage>
</organism>
<reference evidence="2" key="1">
    <citation type="submission" date="2023-01" db="EMBL/GenBank/DDBJ databases">
        <title>Genome assembly of the deep-sea coral Lophelia pertusa.</title>
        <authorList>
            <person name="Herrera S."/>
            <person name="Cordes E."/>
        </authorList>
    </citation>
    <scope>NUCLEOTIDE SEQUENCE</scope>
    <source>
        <strain evidence="2">USNM1676648</strain>
        <tissue evidence="2">Polyp</tissue>
    </source>
</reference>
<dbReference type="OrthoDB" id="26681at2759"/>
<proteinExistence type="predicted"/>
<dbReference type="AlphaFoldDB" id="A0A9W9YKL0"/>
<keyword evidence="3" id="KW-1185">Reference proteome</keyword>
<evidence type="ECO:0000256" key="1">
    <source>
        <dbReference type="SAM" id="MobiDB-lite"/>
    </source>
</evidence>
<dbReference type="Proteomes" id="UP001163046">
    <property type="component" value="Unassembled WGS sequence"/>
</dbReference>
<feature type="compositionally biased region" description="Basic residues" evidence="1">
    <location>
        <begin position="1"/>
        <end position="15"/>
    </location>
</feature>
<evidence type="ECO:0000313" key="3">
    <source>
        <dbReference type="Proteomes" id="UP001163046"/>
    </source>
</evidence>
<accession>A0A9W9YKL0</accession>
<dbReference type="EMBL" id="MU827343">
    <property type="protein sequence ID" value="KAJ7352944.1"/>
    <property type="molecule type" value="Genomic_DNA"/>
</dbReference>
<feature type="region of interest" description="Disordered" evidence="1">
    <location>
        <begin position="1"/>
        <end position="24"/>
    </location>
</feature>
<protein>
    <submittedName>
        <fullName evidence="2">Uncharacterized protein</fullName>
    </submittedName>
</protein>
<evidence type="ECO:0000313" key="2">
    <source>
        <dbReference type="EMBL" id="KAJ7352944.1"/>
    </source>
</evidence>
<sequence length="363" mass="39760">MDGTKRRGSTKRTTRKQTGSSNTAVCNSGEYELSEVVQYDGKTHLPSPFLVWAIQLPFHGSLPRSERGFSLAMWICLTCPNLGSEFDGDMTRASSDSPGRLGNATERMMLSGRERTVHLCSVGSGKSLFEVWTTPCAESVLLRWTKNPKGSSNPLVVLKEKTIKLPALTKGQWHHLVISFTQPKVSAEDQKNAERDSLPSSKLLIVVDGTESTVHDFGPPLPWHEEAKFTLSTLLLGHVTGSDSSKSDSMKASFPGGYQIGNVFIFAEKSFKSSKLARRPSLSSSDWLVEKEEAFYLYSLGPNSASMGHLSKDFNLLTTQIPNDSTQPFLEAASLWSRLSITEQAVAANLPPGFLTSPHVFCA</sequence>
<comment type="caution">
    <text evidence="2">The sequence shown here is derived from an EMBL/GenBank/DDBJ whole genome shotgun (WGS) entry which is preliminary data.</text>
</comment>